<gene>
    <name evidence="1" type="ORF">Back11_17700</name>
</gene>
<name>A0A3G9IWA2_9BACL</name>
<dbReference type="EMBL" id="AP019308">
    <property type="protein sequence ID" value="BBH20425.1"/>
    <property type="molecule type" value="Genomic_DNA"/>
</dbReference>
<accession>A0A3G9IWA2</accession>
<evidence type="ECO:0000313" key="1">
    <source>
        <dbReference type="EMBL" id="BBH20425.1"/>
    </source>
</evidence>
<dbReference type="AlphaFoldDB" id="A0A3G9IWA2"/>
<sequence>MLLKHSEVSDNVHVFTTSHRLKATKSLAAMRLVGADVSG</sequence>
<evidence type="ECO:0000313" key="2">
    <source>
        <dbReference type="Proteomes" id="UP000275368"/>
    </source>
</evidence>
<dbReference type="KEGG" id="pbk:Back11_17700"/>
<keyword evidence="2" id="KW-1185">Reference proteome</keyword>
<proteinExistence type="predicted"/>
<protein>
    <submittedName>
        <fullName evidence="1">Uncharacterized protein</fullName>
    </submittedName>
</protein>
<dbReference type="Proteomes" id="UP000275368">
    <property type="component" value="Chromosome"/>
</dbReference>
<organism evidence="1 2">
    <name type="scientific">Paenibacillus baekrokdamisoli</name>
    <dbReference type="NCBI Taxonomy" id="1712516"/>
    <lineage>
        <taxon>Bacteria</taxon>
        <taxon>Bacillati</taxon>
        <taxon>Bacillota</taxon>
        <taxon>Bacilli</taxon>
        <taxon>Bacillales</taxon>
        <taxon>Paenibacillaceae</taxon>
        <taxon>Paenibacillus</taxon>
    </lineage>
</organism>
<reference evidence="1 2" key="1">
    <citation type="submission" date="2018-11" db="EMBL/GenBank/DDBJ databases">
        <title>Complete genome sequence of Paenibacillus baekrokdamisoli strain KCTC 33723.</title>
        <authorList>
            <person name="Kang S.W."/>
            <person name="Lee K.C."/>
            <person name="Kim K.K."/>
            <person name="Kim J.S."/>
            <person name="Kim D.S."/>
            <person name="Ko S.H."/>
            <person name="Yang S.H."/>
            <person name="Lee J.S."/>
        </authorList>
    </citation>
    <scope>NUCLEOTIDE SEQUENCE [LARGE SCALE GENOMIC DNA]</scope>
    <source>
        <strain evidence="1 2">KCTC 33723</strain>
    </source>
</reference>